<keyword evidence="2" id="KW-0687">Ribonucleoprotein</keyword>
<dbReference type="GO" id="GO:0005840">
    <property type="term" value="C:ribosome"/>
    <property type="evidence" value="ECO:0007669"/>
    <property type="project" value="UniProtKB-KW"/>
</dbReference>
<evidence type="ECO:0000313" key="2">
    <source>
        <dbReference type="EMBL" id="KAK7017875.1"/>
    </source>
</evidence>
<gene>
    <name evidence="2" type="primary">RPS6_30</name>
    <name evidence="2" type="ORF">VNI00_018550</name>
</gene>
<feature type="transmembrane region" description="Helical" evidence="1">
    <location>
        <begin position="12"/>
        <end position="31"/>
    </location>
</feature>
<evidence type="ECO:0000313" key="3">
    <source>
        <dbReference type="Proteomes" id="UP001383192"/>
    </source>
</evidence>
<keyword evidence="1" id="KW-1133">Transmembrane helix</keyword>
<keyword evidence="3" id="KW-1185">Reference proteome</keyword>
<organism evidence="2 3">
    <name type="scientific">Paramarasmius palmivorus</name>
    <dbReference type="NCBI Taxonomy" id="297713"/>
    <lineage>
        <taxon>Eukaryota</taxon>
        <taxon>Fungi</taxon>
        <taxon>Dikarya</taxon>
        <taxon>Basidiomycota</taxon>
        <taxon>Agaricomycotina</taxon>
        <taxon>Agaricomycetes</taxon>
        <taxon>Agaricomycetidae</taxon>
        <taxon>Agaricales</taxon>
        <taxon>Marasmiineae</taxon>
        <taxon>Marasmiaceae</taxon>
        <taxon>Paramarasmius</taxon>
    </lineage>
</organism>
<proteinExistence type="predicted"/>
<protein>
    <submittedName>
        <fullName evidence="2">40S ribosomal protein S6</fullName>
    </submittedName>
</protein>
<dbReference type="EMBL" id="JAYKXP010000246">
    <property type="protein sequence ID" value="KAK7017875.1"/>
    <property type="molecule type" value="Genomic_DNA"/>
</dbReference>
<keyword evidence="2" id="KW-0689">Ribosomal protein</keyword>
<dbReference type="Proteomes" id="UP001383192">
    <property type="component" value="Unassembled WGS sequence"/>
</dbReference>
<keyword evidence="1" id="KW-0812">Transmembrane</keyword>
<accession>A0AAW0B0L6</accession>
<reference evidence="2 3" key="1">
    <citation type="submission" date="2024-01" db="EMBL/GenBank/DDBJ databases">
        <title>A draft genome for a cacao thread blight-causing isolate of Paramarasmius palmivorus.</title>
        <authorList>
            <person name="Baruah I.K."/>
            <person name="Bukari Y."/>
            <person name="Amoako-Attah I."/>
            <person name="Meinhardt L.W."/>
            <person name="Bailey B.A."/>
            <person name="Cohen S.P."/>
        </authorList>
    </citation>
    <scope>NUCLEOTIDE SEQUENCE [LARGE SCALE GENOMIC DNA]</scope>
    <source>
        <strain evidence="2 3">GH-12</strain>
    </source>
</reference>
<dbReference type="AlphaFoldDB" id="A0AAW0B0L6"/>
<comment type="caution">
    <text evidence="2">The sequence shown here is derived from an EMBL/GenBank/DDBJ whole genome shotgun (WGS) entry which is preliminary data.</text>
</comment>
<keyword evidence="1" id="KW-0472">Membrane</keyword>
<name>A0AAW0B0L6_9AGAR</name>
<evidence type="ECO:0000256" key="1">
    <source>
        <dbReference type="SAM" id="Phobius"/>
    </source>
</evidence>
<sequence>MKASPTKTIGVGSTAVCEAPVTLLVLALLLCRYLRRLYYPCITIDEMNKAETSLDNAFNDAVRDDYMLEFERDIIDQKRLRVKNKASEIRTRSLESPTSIWKKCFNVEVELVSDIVAWNTEAQALEKKISTIVELEKRYRYNIELGRRAMVATNV</sequence>